<dbReference type="AlphaFoldDB" id="A0A345NK60"/>
<evidence type="ECO:0000313" key="2">
    <source>
        <dbReference type="EMBL" id="AXH95418.1"/>
    </source>
</evidence>
<dbReference type="OrthoDB" id="2363925at2"/>
<dbReference type="RefSeq" id="WP_114927183.1">
    <property type="nucleotide sequence ID" value="NZ_CP031229.1"/>
</dbReference>
<evidence type="ECO:0000259" key="1">
    <source>
        <dbReference type="Pfam" id="PF12867"/>
    </source>
</evidence>
<dbReference type="SUPFAM" id="SSF109854">
    <property type="entry name" value="DinB/YfiT-like putative metalloenzymes"/>
    <property type="match status" value="1"/>
</dbReference>
<dbReference type="Proteomes" id="UP000253790">
    <property type="component" value="Chromosome"/>
</dbReference>
<keyword evidence="3" id="KW-1185">Reference proteome</keyword>
<dbReference type="Gene3D" id="1.20.120.450">
    <property type="entry name" value="dinb family like domain"/>
    <property type="match status" value="1"/>
</dbReference>
<dbReference type="KEGG" id="orn:DV701_04100"/>
<proteinExistence type="predicted"/>
<sequence>MTTSTEDPARALLLDGFGRIPEGVEAVLDGLSTADLRWRPDAGANPVGWLLWHLARQQDAQLSAVAEQEQAWTAQGWSARFGLPYPDGSVGFGQDADEVAAFAVEDPGLLVGYAAAVHARTVRLLEGLAAQDYGRVVDERWDPPVTLGVRVFSVLADATKHLGQAEYVKGMLGRR</sequence>
<protein>
    <submittedName>
        <fullName evidence="2">DinB family protein</fullName>
    </submittedName>
</protein>
<dbReference type="NCBIfam" id="NF047843">
    <property type="entry name" value="MST_Rv0443"/>
    <property type="match status" value="1"/>
</dbReference>
<reference evidence="2 3" key="1">
    <citation type="submission" date="2018-07" db="EMBL/GenBank/DDBJ databases">
        <title>Complete genome sequencing of Ornithinimicrobium sp. AMA3305.</title>
        <authorList>
            <person name="Bae J.-W."/>
        </authorList>
    </citation>
    <scope>NUCLEOTIDE SEQUENCE [LARGE SCALE GENOMIC DNA]</scope>
    <source>
        <strain evidence="2 3">AMA3305</strain>
    </source>
</reference>
<name>A0A345NK60_9MICO</name>
<dbReference type="EMBL" id="CP031229">
    <property type="protein sequence ID" value="AXH95418.1"/>
    <property type="molecule type" value="Genomic_DNA"/>
</dbReference>
<accession>A0A345NK60</accession>
<dbReference type="InterPro" id="IPR034660">
    <property type="entry name" value="DinB/YfiT-like"/>
</dbReference>
<evidence type="ECO:0000313" key="3">
    <source>
        <dbReference type="Proteomes" id="UP000253790"/>
    </source>
</evidence>
<gene>
    <name evidence="2" type="ORF">DV701_04100</name>
</gene>
<feature type="domain" description="DinB-like" evidence="1">
    <location>
        <begin position="23"/>
        <end position="165"/>
    </location>
</feature>
<dbReference type="Pfam" id="PF12867">
    <property type="entry name" value="DinB_2"/>
    <property type="match status" value="1"/>
</dbReference>
<organism evidence="2 3">
    <name type="scientific">Ornithinimicrobium avium</name>
    <dbReference type="NCBI Taxonomy" id="2283195"/>
    <lineage>
        <taxon>Bacteria</taxon>
        <taxon>Bacillati</taxon>
        <taxon>Actinomycetota</taxon>
        <taxon>Actinomycetes</taxon>
        <taxon>Micrococcales</taxon>
        <taxon>Ornithinimicrobiaceae</taxon>
        <taxon>Ornithinimicrobium</taxon>
    </lineage>
</organism>
<dbReference type="InterPro" id="IPR024775">
    <property type="entry name" value="DinB-like"/>
</dbReference>